<keyword evidence="4 13" id="KW-0819">tRNA processing</keyword>
<protein>
    <recommendedName>
        <fullName evidence="13">Probable bifunctional tRNA threonylcarbamoyladenosine biosynthesis protein</fullName>
    </recommendedName>
    <domain>
        <recommendedName>
            <fullName evidence="13">tRNA N6-adenosine threonylcarbamoyltransferase</fullName>
            <ecNumber evidence="13">2.3.1.234</ecNumber>
        </recommendedName>
        <alternativeName>
            <fullName evidence="13">tRNA threonylcarbamoyladenosine biosynthesis protein Kae1</fullName>
        </alternativeName>
        <alternativeName>
            <fullName evidence="13">t(6)A37 threonylcarbamoyladenosine biosynthesis protein Kae1</fullName>
        </alternativeName>
    </domain>
    <domain>
        <recommendedName>
            <fullName evidence="13">Serine/threonine-protein kinase Bud32</fullName>
            <ecNumber evidence="13">2.7.11.1</ecNumber>
        </recommendedName>
    </domain>
</protein>
<dbReference type="InterPro" id="IPR034680">
    <property type="entry name" value="Kae1_archaea_euk"/>
</dbReference>
<dbReference type="GO" id="GO:0005506">
    <property type="term" value="F:iron ion binding"/>
    <property type="evidence" value="ECO:0007669"/>
    <property type="project" value="UniProtKB-UniRule"/>
</dbReference>
<comment type="caution">
    <text evidence="15">The sequence shown here is derived from an EMBL/GenBank/DDBJ whole genome shotgun (WGS) entry which is preliminary data.</text>
</comment>
<feature type="binding site" evidence="13">
    <location>
        <position position="112"/>
    </location>
    <ligand>
        <name>Fe cation</name>
        <dbReference type="ChEBI" id="CHEBI:24875"/>
    </ligand>
</feature>
<dbReference type="CDD" id="cd24131">
    <property type="entry name" value="ASKHA_NBD_Kae1_arch_bac"/>
    <property type="match status" value="1"/>
</dbReference>
<feature type="active site" description="Proton acceptor; for kinase activity" evidence="13">
    <location>
        <position position="456"/>
    </location>
</feature>
<dbReference type="Gene3D" id="1.10.510.10">
    <property type="entry name" value="Transferase(Phosphotransferase) domain 1"/>
    <property type="match status" value="1"/>
</dbReference>
<keyword evidence="1 13" id="KW-0963">Cytoplasm</keyword>
<evidence type="ECO:0000256" key="7">
    <source>
        <dbReference type="ARBA" id="ARBA00022777"/>
    </source>
</evidence>
<reference evidence="15 17" key="2">
    <citation type="journal article" date="2017" name="BMC Genomics">
        <title>Genomic analysis of methanogenic archaea reveals a shift towards energy conservation.</title>
        <authorList>
            <person name="Gilmore S.P."/>
            <person name="Henske J.K."/>
            <person name="Sexton J.A."/>
            <person name="Solomon K.V."/>
            <person name="Seppala S."/>
            <person name="Yoo J.I."/>
            <person name="Huyett L.M."/>
            <person name="Pressman A."/>
            <person name="Cogan J.Z."/>
            <person name="Kivenson V."/>
            <person name="Peng X."/>
            <person name="Tan Y."/>
            <person name="Valentine D.L."/>
            <person name="O'Malley M.A."/>
        </authorList>
    </citation>
    <scope>NUCLEOTIDE SEQUENCE [LARGE SCALE GENOMIC DNA]</scope>
    <source>
        <strain evidence="15 17">1R-7</strain>
    </source>
</reference>
<evidence type="ECO:0000256" key="12">
    <source>
        <dbReference type="ARBA" id="ARBA00048117"/>
    </source>
</evidence>
<dbReference type="GO" id="GO:0005737">
    <property type="term" value="C:cytoplasm"/>
    <property type="evidence" value="ECO:0007669"/>
    <property type="project" value="UniProtKB-SubCell"/>
</dbReference>
<dbReference type="HAMAP" id="MF_01446">
    <property type="entry name" value="Kae1"/>
    <property type="match status" value="1"/>
</dbReference>
<dbReference type="InterPro" id="IPR000719">
    <property type="entry name" value="Prot_kinase_dom"/>
</dbReference>
<keyword evidence="11 13" id="KW-0012">Acyltransferase</keyword>
<dbReference type="GO" id="GO:0000408">
    <property type="term" value="C:EKC/KEOPS complex"/>
    <property type="evidence" value="ECO:0007669"/>
    <property type="project" value="InterPro"/>
</dbReference>
<dbReference type="PROSITE" id="PS50011">
    <property type="entry name" value="PROTEIN_KINASE_DOM"/>
    <property type="match status" value="1"/>
</dbReference>
<dbReference type="EMBL" id="LWMS01000008">
    <property type="protein sequence ID" value="PWL08829.1"/>
    <property type="molecule type" value="Genomic_DNA"/>
</dbReference>
<feature type="binding site" evidence="13">
    <location>
        <position position="129"/>
    </location>
    <ligand>
        <name>Fe cation</name>
        <dbReference type="ChEBI" id="CHEBI:24875"/>
    </ligand>
</feature>
<dbReference type="EC" id="2.7.11.1" evidence="13"/>
<comment type="subunit">
    <text evidence="13">Component of the KEOPS complex that consists of Kae1, Bud32, Cgi121 and Pcc1; the whole complex dimerizes.</text>
</comment>
<dbReference type="OrthoDB" id="6818at2157"/>
<dbReference type="PANTHER" id="PTHR11735">
    <property type="entry name" value="TRNA N6-ADENOSINE THREONYLCARBAMOYLTRANSFERASE"/>
    <property type="match status" value="1"/>
</dbReference>
<dbReference type="PIRSF" id="PIRSF036401">
    <property type="entry name" value="Gcp_STYKS"/>
    <property type="match status" value="1"/>
</dbReference>
<evidence type="ECO:0000313" key="18">
    <source>
        <dbReference type="Proteomes" id="UP000246004"/>
    </source>
</evidence>
<keyword evidence="7 13" id="KW-0418">Kinase</keyword>
<dbReference type="Proteomes" id="UP000217528">
    <property type="component" value="Unassembled WGS sequence"/>
</dbReference>
<organism evidence="15 17">
    <name type="scientific">Methanosphaera cuniculi</name>
    <dbReference type="NCBI Taxonomy" id="1077256"/>
    <lineage>
        <taxon>Archaea</taxon>
        <taxon>Methanobacteriati</taxon>
        <taxon>Methanobacteriota</taxon>
        <taxon>Methanomada group</taxon>
        <taxon>Methanobacteria</taxon>
        <taxon>Methanobacteriales</taxon>
        <taxon>Methanobacteriaceae</taxon>
        <taxon>Methanosphaera</taxon>
    </lineage>
</organism>
<accession>A0A2A2HF32</accession>
<evidence type="ECO:0000256" key="13">
    <source>
        <dbReference type="HAMAP-Rule" id="MF_01447"/>
    </source>
</evidence>
<dbReference type="SUPFAM" id="SSF53067">
    <property type="entry name" value="Actin-like ATPase domain"/>
    <property type="match status" value="1"/>
</dbReference>
<feature type="binding site" evidence="13">
    <location>
        <position position="178"/>
    </location>
    <ligand>
        <name>L-threonylcarbamoyladenylate</name>
        <dbReference type="ChEBI" id="CHEBI:73682"/>
    </ligand>
</feature>
<dbReference type="SUPFAM" id="SSF56112">
    <property type="entry name" value="Protein kinase-like (PK-like)"/>
    <property type="match status" value="1"/>
</dbReference>
<dbReference type="HAMAP" id="MF_01447">
    <property type="entry name" value="Kae1_Bud32_arch"/>
    <property type="match status" value="1"/>
</dbReference>
<dbReference type="NCBIfam" id="TIGR03722">
    <property type="entry name" value="arch_KAE1"/>
    <property type="match status" value="1"/>
</dbReference>
<evidence type="ECO:0000256" key="5">
    <source>
        <dbReference type="ARBA" id="ARBA00022723"/>
    </source>
</evidence>
<evidence type="ECO:0000256" key="10">
    <source>
        <dbReference type="ARBA" id="ARBA00023268"/>
    </source>
</evidence>
<comment type="function">
    <text evidence="13">Required for the formation of a threonylcarbamoyl group on adenosine at position 37 (t(6)A37) in tRNAs that read codons beginning with adenine. Is a component of the KEOPS complex that is probably involved in the transfer of the threonylcarbamoyl moiety of threonylcarbamoyl-AMP (TC-AMP) to the N6 group of A37. The Kae1 domain likely plays a direct catalytic role in this reaction. The Bud32 domain probably displays kinase activity that regulates Kae1 function.</text>
</comment>
<evidence type="ECO:0000256" key="4">
    <source>
        <dbReference type="ARBA" id="ARBA00022694"/>
    </source>
</evidence>
<feature type="binding site" evidence="13">
    <location>
        <position position="286"/>
    </location>
    <ligand>
        <name>Fe cation</name>
        <dbReference type="ChEBI" id="CHEBI:24875"/>
    </ligand>
</feature>
<keyword evidence="6 13" id="KW-0547">Nucleotide-binding</keyword>
<dbReference type="InterPro" id="IPR017860">
    <property type="entry name" value="Peptidase_M22_CS"/>
</dbReference>
<dbReference type="NCBIfam" id="TIGR03724">
    <property type="entry name" value="arch_bud32"/>
    <property type="match status" value="1"/>
</dbReference>
<evidence type="ECO:0000256" key="9">
    <source>
        <dbReference type="ARBA" id="ARBA00023004"/>
    </source>
</evidence>
<dbReference type="Proteomes" id="UP000246004">
    <property type="component" value="Unassembled WGS sequence"/>
</dbReference>
<evidence type="ECO:0000256" key="11">
    <source>
        <dbReference type="ARBA" id="ARBA00023315"/>
    </source>
</evidence>
<feature type="region of interest" description="Kae1" evidence="13">
    <location>
        <begin position="1"/>
        <end position="324"/>
    </location>
</feature>
<dbReference type="GO" id="GO:0008270">
    <property type="term" value="F:zinc ion binding"/>
    <property type="evidence" value="ECO:0007669"/>
    <property type="project" value="InterPro"/>
</dbReference>
<evidence type="ECO:0000256" key="1">
    <source>
        <dbReference type="ARBA" id="ARBA00022490"/>
    </source>
</evidence>
<dbReference type="PRINTS" id="PR00789">
    <property type="entry name" value="OSIALOPTASE"/>
</dbReference>
<dbReference type="FunFam" id="3.30.420.40:FF:000037">
    <property type="entry name" value="Probable tRNA N6-adenosine threonylcarbamoyltransferase"/>
    <property type="match status" value="1"/>
</dbReference>
<feature type="binding site" evidence="13">
    <location>
        <position position="108"/>
    </location>
    <ligand>
        <name>Fe cation</name>
        <dbReference type="ChEBI" id="CHEBI:24875"/>
    </ligand>
</feature>
<dbReference type="InterPro" id="IPR008266">
    <property type="entry name" value="Tyr_kinase_AS"/>
</dbReference>
<keyword evidence="8 13" id="KW-0067">ATP-binding</keyword>
<dbReference type="GO" id="GO:0004712">
    <property type="term" value="F:protein serine/threonine/tyrosine kinase activity"/>
    <property type="evidence" value="ECO:0007669"/>
    <property type="project" value="UniProtKB-UniRule"/>
</dbReference>
<dbReference type="GO" id="GO:0004222">
    <property type="term" value="F:metalloendopeptidase activity"/>
    <property type="evidence" value="ECO:0007669"/>
    <property type="project" value="InterPro"/>
</dbReference>
<dbReference type="InterPro" id="IPR011009">
    <property type="entry name" value="Kinase-like_dom_sf"/>
</dbReference>
<evidence type="ECO:0000313" key="16">
    <source>
        <dbReference type="EMBL" id="PWL08829.1"/>
    </source>
</evidence>
<feature type="binding site" evidence="13">
    <location>
        <begin position="340"/>
        <end position="348"/>
    </location>
    <ligand>
        <name>ATP</name>
        <dbReference type="ChEBI" id="CHEBI:30616"/>
    </ligand>
</feature>
<evidence type="ECO:0000256" key="6">
    <source>
        <dbReference type="ARBA" id="ARBA00022741"/>
    </source>
</evidence>
<feature type="binding site" evidence="13">
    <location>
        <position position="174"/>
    </location>
    <ligand>
        <name>L-threonylcarbamoyladenylate</name>
        <dbReference type="ChEBI" id="CHEBI:73682"/>
    </ligand>
</feature>
<dbReference type="AlphaFoldDB" id="A0A2A2HF32"/>
<dbReference type="InterPro" id="IPR043129">
    <property type="entry name" value="ATPase_NBD"/>
</dbReference>
<dbReference type="Gene3D" id="3.30.420.40">
    <property type="match status" value="2"/>
</dbReference>
<feature type="binding site" evidence="13">
    <location>
        <position position="361"/>
    </location>
    <ligand>
        <name>ATP</name>
        <dbReference type="ChEBI" id="CHEBI:30616"/>
    </ligand>
</feature>
<evidence type="ECO:0000313" key="15">
    <source>
        <dbReference type="EMBL" id="PAV07965.1"/>
    </source>
</evidence>
<comment type="cofactor">
    <cofactor evidence="13">
        <name>Fe(2+)</name>
        <dbReference type="ChEBI" id="CHEBI:29033"/>
    </cofactor>
    <text evidence="13">Binds 1 Fe(2+) ion per subunit.</text>
</comment>
<keyword evidence="10 13" id="KW-0511">Multifunctional enzyme</keyword>
<dbReference type="Pfam" id="PF00814">
    <property type="entry name" value="TsaD"/>
    <property type="match status" value="1"/>
</dbReference>
<evidence type="ECO:0000313" key="17">
    <source>
        <dbReference type="Proteomes" id="UP000217528"/>
    </source>
</evidence>
<feature type="domain" description="Protein kinase" evidence="14">
    <location>
        <begin position="334"/>
        <end position="535"/>
    </location>
</feature>
<dbReference type="NCBIfam" id="NF007174">
    <property type="entry name" value="PRK09605.1"/>
    <property type="match status" value="1"/>
</dbReference>
<dbReference type="InterPro" id="IPR009220">
    <property type="entry name" value="tRNA_threonyl_synthase/kinase"/>
</dbReference>
<dbReference type="InterPro" id="IPR022495">
    <property type="entry name" value="Bud32"/>
</dbReference>
<feature type="binding site" evidence="13">
    <location>
        <begin position="129"/>
        <end position="133"/>
    </location>
    <ligand>
        <name>L-threonylcarbamoyladenylate</name>
        <dbReference type="ChEBI" id="CHEBI:73682"/>
    </ligand>
</feature>
<dbReference type="GO" id="GO:0002949">
    <property type="term" value="P:tRNA threonylcarbamoyladenosine modification"/>
    <property type="evidence" value="ECO:0007669"/>
    <property type="project" value="UniProtKB-UniRule"/>
</dbReference>
<keyword evidence="5 13" id="KW-0479">Metal-binding</keyword>
<dbReference type="NCBIfam" id="TIGR00329">
    <property type="entry name" value="gcp_kae1"/>
    <property type="match status" value="1"/>
</dbReference>
<dbReference type="InterPro" id="IPR001245">
    <property type="entry name" value="Ser-Thr/Tyr_kinase_cat_dom"/>
</dbReference>
<dbReference type="EMBL" id="LMVN01000004">
    <property type="protein sequence ID" value="PAV07965.1"/>
    <property type="molecule type" value="Genomic_DNA"/>
</dbReference>
<evidence type="ECO:0000256" key="8">
    <source>
        <dbReference type="ARBA" id="ARBA00022840"/>
    </source>
</evidence>
<comment type="catalytic activity">
    <reaction evidence="12 13">
        <text>L-threonylcarbamoyladenylate + adenosine(37) in tRNA = N(6)-L-threonylcarbamoyladenosine(37) in tRNA + AMP + H(+)</text>
        <dbReference type="Rhea" id="RHEA:37059"/>
        <dbReference type="Rhea" id="RHEA-COMP:10162"/>
        <dbReference type="Rhea" id="RHEA-COMP:10163"/>
        <dbReference type="ChEBI" id="CHEBI:15378"/>
        <dbReference type="ChEBI" id="CHEBI:73682"/>
        <dbReference type="ChEBI" id="CHEBI:74411"/>
        <dbReference type="ChEBI" id="CHEBI:74418"/>
        <dbReference type="ChEBI" id="CHEBI:456215"/>
        <dbReference type="EC" id="2.3.1.234"/>
    </reaction>
</comment>
<evidence type="ECO:0000259" key="14">
    <source>
        <dbReference type="PROSITE" id="PS50011"/>
    </source>
</evidence>
<comment type="catalytic activity">
    <reaction evidence="13">
        <text>L-seryl-[protein] + ATP = O-phospho-L-seryl-[protein] + ADP + H(+)</text>
        <dbReference type="Rhea" id="RHEA:17989"/>
        <dbReference type="Rhea" id="RHEA-COMP:9863"/>
        <dbReference type="Rhea" id="RHEA-COMP:11604"/>
        <dbReference type="ChEBI" id="CHEBI:15378"/>
        <dbReference type="ChEBI" id="CHEBI:29999"/>
        <dbReference type="ChEBI" id="CHEBI:30616"/>
        <dbReference type="ChEBI" id="CHEBI:83421"/>
        <dbReference type="ChEBI" id="CHEBI:456216"/>
        <dbReference type="EC" id="2.7.11.1"/>
    </reaction>
</comment>
<keyword evidence="9 13" id="KW-0408">Iron</keyword>
<dbReference type="GO" id="GO:0004674">
    <property type="term" value="F:protein serine/threonine kinase activity"/>
    <property type="evidence" value="ECO:0007669"/>
    <property type="project" value="UniProtKB-KW"/>
</dbReference>
<dbReference type="InterPro" id="IPR000905">
    <property type="entry name" value="Gcp-like_dom"/>
</dbReference>
<proteinExistence type="inferred from homology"/>
<comment type="subcellular location">
    <subcellularLocation>
        <location evidence="13">Cytoplasm</location>
    </subcellularLocation>
</comment>
<dbReference type="EC" id="2.3.1.234" evidence="13"/>
<keyword evidence="2 13" id="KW-0723">Serine/threonine-protein kinase</keyword>
<dbReference type="Pfam" id="PF07714">
    <property type="entry name" value="PK_Tyr_Ser-Thr"/>
    <property type="match status" value="1"/>
</dbReference>
<evidence type="ECO:0000256" key="2">
    <source>
        <dbReference type="ARBA" id="ARBA00022527"/>
    </source>
</evidence>
<dbReference type="GO" id="GO:0061711">
    <property type="term" value="F:tRNA N(6)-L-threonylcarbamoyladenine synthase activity"/>
    <property type="evidence" value="ECO:0007669"/>
    <property type="project" value="UniProtKB-EC"/>
</dbReference>
<reference evidence="16 18" key="1">
    <citation type="submission" date="2016-04" db="EMBL/GenBank/DDBJ databases">
        <title>Genome sequence of Methanosphaera cuniculi DSM 4103.</title>
        <authorList>
            <person name="Poehlein A."/>
            <person name="Seedorf H."/>
            <person name="Daniel R."/>
        </authorList>
    </citation>
    <scope>NUCLEOTIDE SEQUENCE [LARGE SCALE GENOMIC DNA]</scope>
    <source>
        <strain evidence="16 18">DSM 4103</strain>
    </source>
</reference>
<evidence type="ECO:0000256" key="3">
    <source>
        <dbReference type="ARBA" id="ARBA00022679"/>
    </source>
</evidence>
<comment type="similarity">
    <text evidence="13">In the N-terminal section; belongs to the KAE1 / TsaD family.</text>
</comment>
<name>A0A2A2HF32_9EURY</name>
<dbReference type="PANTHER" id="PTHR11735:SF14">
    <property type="entry name" value="TRNA N6-ADENOSINE THREONYLCARBAMOYLTRANSFERASE"/>
    <property type="match status" value="1"/>
</dbReference>
<sequence>MICLGIEGTAEKTGIGIVDSDGNILATCGDQLYPEVGGIHPRDAAEFHAQHIVPLIQDALSESNLTLEDIDLVSFAKGPGLGPALRTIATAARSLSQNLNVPLIGVNHCIGHVEIGKLTTGATDPVTLYTSGGNTQIISYEAGRYRIIGETLDIAIGNCLDQFSRDIGLGHPGGPIIEKHALNTDDVVELPYVVKGMDLSFSGILTSAISKYKKGVPLDVICNSFQQTCFAMLCEVTERAISYTNKDEVLLCGGVAANKTLRLMLKEMCDEHYVDFYMPPMKYCGDNGSMIAQVGLLAYDEKLTGIKNSYINPKYRTDQVPVTWIDHDFKHNIDLPDNMINKGAEADIIEAMWDNNESIIKERVKKNYRIDQLDEKLRSERIKQEAKLINDAKKAQVKTPYIYHINLVDKKLVLEKIKSPQLNDIIDDETININEILHNIGADIAKLHENNIIHGDLTLANILVDKTTPVFIDFGLGKYSNLEEDYGTDLLVLKKSFKTIVPQKAEELFNIILEGYNNKKINKKIDEIEKRGRYL</sequence>
<comment type="similarity">
    <text evidence="13">In the C-terminal section; belongs to the protein kinase superfamily. Tyr protein kinase family. BUD32 subfamily.</text>
</comment>
<dbReference type="Gene3D" id="3.30.200.20">
    <property type="entry name" value="Phosphorylase Kinase, domain 1"/>
    <property type="match status" value="1"/>
</dbReference>
<keyword evidence="17" id="KW-1185">Reference proteome</keyword>
<keyword evidence="3 13" id="KW-0808">Transferase</keyword>
<dbReference type="RefSeq" id="WP_095608170.1">
    <property type="nucleotide sequence ID" value="NZ_LMVN01000004.1"/>
</dbReference>
<gene>
    <name evidence="16" type="primary">tsaD</name>
    <name evidence="15" type="ORF">ASJ82_01620</name>
    <name evidence="16" type="ORF">MSCUN_02680</name>
</gene>
<feature type="binding site" evidence="13">
    <location>
        <position position="161"/>
    </location>
    <ligand>
        <name>L-threonylcarbamoyladenylate</name>
        <dbReference type="ChEBI" id="CHEBI:73682"/>
    </ligand>
</feature>
<dbReference type="PROSITE" id="PS01016">
    <property type="entry name" value="GLYCOPROTEASE"/>
    <property type="match status" value="1"/>
</dbReference>
<dbReference type="GO" id="GO:0005524">
    <property type="term" value="F:ATP binding"/>
    <property type="evidence" value="ECO:0007669"/>
    <property type="project" value="UniProtKB-UniRule"/>
</dbReference>
<dbReference type="PROSITE" id="PS00109">
    <property type="entry name" value="PROTEIN_KINASE_TYR"/>
    <property type="match status" value="1"/>
</dbReference>
<feature type="binding site" evidence="13">
    <location>
        <position position="258"/>
    </location>
    <ligand>
        <name>L-threonylcarbamoyladenylate</name>
        <dbReference type="ChEBI" id="CHEBI:73682"/>
    </ligand>
</feature>
<comment type="catalytic activity">
    <reaction evidence="13">
        <text>L-threonyl-[protein] + ATP = O-phospho-L-threonyl-[protein] + ADP + H(+)</text>
        <dbReference type="Rhea" id="RHEA:46608"/>
        <dbReference type="Rhea" id="RHEA-COMP:11060"/>
        <dbReference type="Rhea" id="RHEA-COMP:11605"/>
        <dbReference type="ChEBI" id="CHEBI:15378"/>
        <dbReference type="ChEBI" id="CHEBI:30013"/>
        <dbReference type="ChEBI" id="CHEBI:30616"/>
        <dbReference type="ChEBI" id="CHEBI:61977"/>
        <dbReference type="ChEBI" id="CHEBI:456216"/>
        <dbReference type="EC" id="2.7.11.1"/>
    </reaction>
</comment>
<dbReference type="InterPro" id="IPR017861">
    <property type="entry name" value="KAE1/TsaD"/>
</dbReference>